<dbReference type="Proteomes" id="UP000805704">
    <property type="component" value="Chromosome 13"/>
</dbReference>
<comment type="caution">
    <text evidence="1">The sequence shown here is derived from an EMBL/GenBank/DDBJ whole genome shotgun (WGS) entry which is preliminary data.</text>
</comment>
<evidence type="ECO:0000313" key="1">
    <source>
        <dbReference type="EMBL" id="KAG8011845.1"/>
    </source>
</evidence>
<reference evidence="1" key="1">
    <citation type="submission" date="2020-04" db="EMBL/GenBank/DDBJ databases">
        <title>A chromosome-scale assembly and high-density genetic map of the yellow drum (Nibea albiflora) genome.</title>
        <authorList>
            <person name="Xu D."/>
            <person name="Zhang W."/>
            <person name="Chen R."/>
            <person name="Tan P."/>
            <person name="Wang L."/>
            <person name="Song H."/>
            <person name="Tian L."/>
            <person name="Zhu Q."/>
            <person name="Wang B."/>
        </authorList>
    </citation>
    <scope>NUCLEOTIDE SEQUENCE</scope>
    <source>
        <strain evidence="1">ZJHYS-2018</strain>
    </source>
</reference>
<organism evidence="1 2">
    <name type="scientific">Nibea albiflora</name>
    <name type="common">Yellow drum</name>
    <name type="synonym">Corvina albiflora</name>
    <dbReference type="NCBI Taxonomy" id="240163"/>
    <lineage>
        <taxon>Eukaryota</taxon>
        <taxon>Metazoa</taxon>
        <taxon>Chordata</taxon>
        <taxon>Craniata</taxon>
        <taxon>Vertebrata</taxon>
        <taxon>Euteleostomi</taxon>
        <taxon>Actinopterygii</taxon>
        <taxon>Neopterygii</taxon>
        <taxon>Teleostei</taxon>
        <taxon>Neoteleostei</taxon>
        <taxon>Acanthomorphata</taxon>
        <taxon>Eupercaria</taxon>
        <taxon>Sciaenidae</taxon>
        <taxon>Nibea</taxon>
    </lineage>
</organism>
<proteinExistence type="predicted"/>
<evidence type="ECO:0000313" key="2">
    <source>
        <dbReference type="Proteomes" id="UP000805704"/>
    </source>
</evidence>
<dbReference type="EMBL" id="CM024801">
    <property type="protein sequence ID" value="KAG8011845.1"/>
    <property type="molecule type" value="Genomic_DNA"/>
</dbReference>
<protein>
    <submittedName>
        <fullName evidence="1">E3 ubiquitin-protein ligase KCMF1</fullName>
    </submittedName>
</protein>
<keyword evidence="2" id="KW-1185">Reference proteome</keyword>
<name>A0ACB7FC55_NIBAL</name>
<sequence length="427" mass="46428">MLLLLSTFTVSCHQVICVRDVSGYRRVTVGNASVRHCGSRSRSTAGSGVSCDACLKGNFRGRRYKCLICYDYDLCASCYESGATTTRHTTEHPMQCILTRVDFDLYYGGEAFSVEQPQAFTCPYCGRMGYTEISLQEHVAAEHTETSTEVHHDESSGVRHVRRMFHPGRGLGGPRARRSNMHFTSSTTGGLSTSQSTSQSSNYSREAMDPIAELLSQLSGVRRSAGGQLSSGPSASQLQQLQMQLQLERQQAQAARQQLETARNATRGGGRANAILNTNSAAANPNPSATHNTNPSPNPGPPEANTQHNAHSSQFLLSRLSEPRLSEAERQACEAQWADRSLFVTELLLSTLLPDEDASASSSEDEDDCHGSLRNFADFEAMGCVEVMTLDVALENLNLKETTPATKTTKTMTKTAPTKKEPPAPPL</sequence>
<accession>A0ACB7FC55</accession>
<gene>
    <name evidence="1" type="primary">KCMF1</name>
    <name evidence="1" type="ORF">GBF38_004204</name>
</gene>